<sequence>MLFFFSLFFLQSFSYSLSIIVVVGPKKRPCFSLSMKSLKQALQHKPITLVIKRILFIKGCIVSCLFPIFNNIIDDFTKSFPEIEISYIEPPLNKFKGITGESWTNEVLSATWSRTGNPDWSRTKYVKHLTINYFFEIGIQTVIKNMQPNDFVLFAEDDQSYSINAFEHILKLMEKNQQNTCFSKIAIEPYKEYYKRTINTFEIHLWGAWGNLRSKNQLEIFLRYLKFSNFAESEDTLGIYLCKSLNQTVEVDCVSKHFGKDRYLPKI</sequence>
<evidence type="ECO:0000313" key="2">
    <source>
        <dbReference type="EMBL" id="GAT98166.1"/>
    </source>
</evidence>
<dbReference type="VEuPathDB" id="AmoebaDB:EHI7A_062160"/>
<dbReference type="VEuPathDB" id="AmoebaDB:EHI8A_084860"/>
<name>A0A175JXM8_ENTHI</name>
<protein>
    <submittedName>
        <fullName evidence="2">Uncharacterized protein</fullName>
    </submittedName>
</protein>
<dbReference type="Proteomes" id="UP000078387">
    <property type="component" value="Unassembled WGS sequence"/>
</dbReference>
<accession>A0A175JXM8</accession>
<gene>
    <name evidence="2" type="ORF">CL6EHI_083610</name>
</gene>
<dbReference type="VEuPathDB" id="AmoebaDB:KM1_120840"/>
<evidence type="ECO:0000313" key="3">
    <source>
        <dbReference type="Proteomes" id="UP000078387"/>
    </source>
</evidence>
<comment type="caution">
    <text evidence="2">The sequence shown here is derived from an EMBL/GenBank/DDBJ whole genome shotgun (WGS) entry which is preliminary data.</text>
</comment>
<evidence type="ECO:0000256" key="1">
    <source>
        <dbReference type="SAM" id="SignalP"/>
    </source>
</evidence>
<dbReference type="EMBL" id="BDEQ01000001">
    <property type="protein sequence ID" value="GAT98166.1"/>
    <property type="molecule type" value="Genomic_DNA"/>
</dbReference>
<dbReference type="VEuPathDB" id="AmoebaDB:EHI_083610"/>
<feature type="chain" id="PRO_5008039970" evidence="1">
    <location>
        <begin position="19"/>
        <end position="267"/>
    </location>
</feature>
<reference evidence="2 3" key="1">
    <citation type="submission" date="2016-05" db="EMBL/GenBank/DDBJ databases">
        <title>First whole genome sequencing of Entamoeba histolytica HM1:IMSS-clone-6.</title>
        <authorList>
            <person name="Mukherjee Avik.K."/>
            <person name="Izumyama S."/>
            <person name="Nakada-Tsukui K."/>
            <person name="Nozaki T."/>
        </authorList>
    </citation>
    <scope>NUCLEOTIDE SEQUENCE [LARGE SCALE GENOMIC DNA]</scope>
    <source>
        <strain evidence="2 3">HM1:IMSS clone 6</strain>
    </source>
</reference>
<dbReference type="VEuPathDB" id="AmoebaDB:EHI5A_037330"/>
<dbReference type="AlphaFoldDB" id="A0A175JXM8"/>
<organism evidence="2 3">
    <name type="scientific">Entamoeba histolytica</name>
    <dbReference type="NCBI Taxonomy" id="5759"/>
    <lineage>
        <taxon>Eukaryota</taxon>
        <taxon>Amoebozoa</taxon>
        <taxon>Evosea</taxon>
        <taxon>Archamoebae</taxon>
        <taxon>Mastigamoebida</taxon>
        <taxon>Entamoebidae</taxon>
        <taxon>Entamoeba</taxon>
    </lineage>
</organism>
<proteinExistence type="predicted"/>
<keyword evidence="1" id="KW-0732">Signal</keyword>
<feature type="signal peptide" evidence="1">
    <location>
        <begin position="1"/>
        <end position="18"/>
    </location>
</feature>